<gene>
    <name evidence="2" type="ORF">BHU72_09815</name>
</gene>
<proteinExistence type="predicted"/>
<dbReference type="STRING" id="1390249.BHU72_09815"/>
<dbReference type="RefSeq" id="WP_069703206.1">
    <property type="nucleotide sequence ID" value="NZ_MJAT01000038.1"/>
</dbReference>
<dbReference type="EMBL" id="MJAT01000038">
    <property type="protein sequence ID" value="OEH84493.1"/>
    <property type="molecule type" value="Genomic_DNA"/>
</dbReference>
<feature type="region of interest" description="Disordered" evidence="1">
    <location>
        <begin position="150"/>
        <end position="176"/>
    </location>
</feature>
<accession>A0A1E5L354</accession>
<dbReference type="AlphaFoldDB" id="A0A1E5L354"/>
<evidence type="ECO:0000313" key="2">
    <source>
        <dbReference type="EMBL" id="OEH84493.1"/>
    </source>
</evidence>
<dbReference type="Proteomes" id="UP000095255">
    <property type="component" value="Unassembled WGS sequence"/>
</dbReference>
<protein>
    <submittedName>
        <fullName evidence="2">Uncharacterized protein</fullName>
    </submittedName>
</protein>
<name>A0A1E5L354_9FIRM</name>
<feature type="region of interest" description="Disordered" evidence="1">
    <location>
        <begin position="185"/>
        <end position="204"/>
    </location>
</feature>
<keyword evidence="3" id="KW-1185">Reference proteome</keyword>
<evidence type="ECO:0000313" key="3">
    <source>
        <dbReference type="Proteomes" id="UP000095255"/>
    </source>
</evidence>
<comment type="caution">
    <text evidence="2">The sequence shown here is derived from an EMBL/GenBank/DDBJ whole genome shotgun (WGS) entry which is preliminary data.</text>
</comment>
<organism evidence="2 3">
    <name type="scientific">Desulfuribacillus stibiiarsenatis</name>
    <dbReference type="NCBI Taxonomy" id="1390249"/>
    <lineage>
        <taxon>Bacteria</taxon>
        <taxon>Bacillati</taxon>
        <taxon>Bacillota</taxon>
        <taxon>Desulfuribacillia</taxon>
        <taxon>Desulfuribacillales</taxon>
        <taxon>Desulfuribacillaceae</taxon>
        <taxon>Desulfuribacillus</taxon>
    </lineage>
</organism>
<reference evidence="2 3" key="1">
    <citation type="submission" date="2016-09" db="EMBL/GenBank/DDBJ databases">
        <title>Desulfuribacillus arsenicus sp. nov., an obligately anaerobic, dissimilatory arsenic- and antimonate-reducing bacterium isolated from anoxic sediments.</title>
        <authorList>
            <person name="Abin C.A."/>
            <person name="Hollibaugh J.T."/>
        </authorList>
    </citation>
    <scope>NUCLEOTIDE SEQUENCE [LARGE SCALE GENOMIC DNA]</scope>
    <source>
        <strain evidence="2 3">MLFW-2</strain>
    </source>
</reference>
<feature type="compositionally biased region" description="Basic residues" evidence="1">
    <location>
        <begin position="195"/>
        <end position="204"/>
    </location>
</feature>
<sequence>MNEIMIHSLGKGLESIHRLQSSMIQFASKAQSSRHFKVKHLDDTECIETFLETLYIIESMQSIMDRKKLCMPRLPRISDANEGVMHQRDRLLVIRSKLQELQKNFGNTDLSNLKYQQLIVDAMKLIQQKLRAQECLQDIKLKEPIVIPRNQPQKVKTDQSHANLFGPQYPQSQLPRPWINQNKISHMRLNDESKQKKKTKKATK</sequence>
<evidence type="ECO:0000256" key="1">
    <source>
        <dbReference type="SAM" id="MobiDB-lite"/>
    </source>
</evidence>